<evidence type="ECO:0000256" key="6">
    <source>
        <dbReference type="ARBA" id="ARBA00022763"/>
    </source>
</evidence>
<reference evidence="14" key="1">
    <citation type="submission" date="2021-01" db="EMBL/GenBank/DDBJ databases">
        <authorList>
            <person name="Kaushik A."/>
        </authorList>
    </citation>
    <scope>NUCLEOTIDE SEQUENCE</scope>
    <source>
        <strain evidence="14">AG6-10EEA</strain>
    </source>
</reference>
<dbReference type="Pfam" id="PF14792">
    <property type="entry name" value="DNA_pol_B_palm"/>
    <property type="match status" value="1"/>
</dbReference>
<evidence type="ECO:0000256" key="10">
    <source>
        <dbReference type="ARBA" id="ARBA00049244"/>
    </source>
</evidence>
<dbReference type="InterPro" id="IPR029398">
    <property type="entry name" value="PolB_thumb"/>
</dbReference>
<dbReference type="PANTHER" id="PTHR11276">
    <property type="entry name" value="DNA POLYMERASE TYPE-X FAMILY MEMBER"/>
    <property type="match status" value="1"/>
</dbReference>
<dbReference type="SUPFAM" id="SSF47802">
    <property type="entry name" value="DNA polymerase beta, N-terminal domain-like"/>
    <property type="match status" value="1"/>
</dbReference>
<keyword evidence="7 11" id="KW-0239">DNA-directed DNA polymerase</keyword>
<dbReference type="Gene3D" id="1.10.150.110">
    <property type="entry name" value="DNA polymerase beta, N-terminal domain-like"/>
    <property type="match status" value="1"/>
</dbReference>
<accession>A0A8H3AU25</accession>
<keyword evidence="8 11" id="KW-0234">DNA repair</keyword>
<evidence type="ECO:0000256" key="9">
    <source>
        <dbReference type="ARBA" id="ARBA00023239"/>
    </source>
</evidence>
<evidence type="ECO:0000256" key="2">
    <source>
        <dbReference type="ARBA" id="ARBA00022634"/>
    </source>
</evidence>
<protein>
    <recommendedName>
        <fullName evidence="11">DNA polymerase</fullName>
        <ecNumber evidence="11">2.7.7.7</ecNumber>
    </recommendedName>
</protein>
<dbReference type="FunFam" id="1.10.150.110:FF:000005">
    <property type="entry name" value="DNA polymerase POL4"/>
    <property type="match status" value="1"/>
</dbReference>
<dbReference type="EMBL" id="CAJMXA010000635">
    <property type="protein sequence ID" value="CAE6438082.1"/>
    <property type="molecule type" value="Genomic_DNA"/>
</dbReference>
<keyword evidence="11" id="KW-0539">Nucleus</keyword>
<keyword evidence="6 11" id="KW-0227">DNA damage</keyword>
<dbReference type="InterPro" id="IPR002008">
    <property type="entry name" value="DNA_pol_X_beta-like"/>
</dbReference>
<dbReference type="InterPro" id="IPR018944">
    <property type="entry name" value="DNA_pol_lambd_fingers_domain"/>
</dbReference>
<dbReference type="PANTHER" id="PTHR11276:SF28">
    <property type="entry name" value="DNA POLYMERASE LAMBDA"/>
    <property type="match status" value="1"/>
</dbReference>
<feature type="domain" description="BRCT" evidence="13">
    <location>
        <begin position="29"/>
        <end position="122"/>
    </location>
</feature>
<evidence type="ECO:0000313" key="14">
    <source>
        <dbReference type="EMBL" id="CAE6438082.1"/>
    </source>
</evidence>
<comment type="cofactor">
    <cofactor evidence="1">
        <name>Mn(2+)</name>
        <dbReference type="ChEBI" id="CHEBI:29035"/>
    </cofactor>
</comment>
<dbReference type="GO" id="GO:0016829">
    <property type="term" value="F:lyase activity"/>
    <property type="evidence" value="ECO:0007669"/>
    <property type="project" value="UniProtKB-KW"/>
</dbReference>
<dbReference type="EC" id="2.7.7.7" evidence="11"/>
<evidence type="ECO:0000256" key="8">
    <source>
        <dbReference type="ARBA" id="ARBA00023204"/>
    </source>
</evidence>
<dbReference type="InterPro" id="IPR002054">
    <property type="entry name" value="DNA-dir_DNA_pol_X"/>
</dbReference>
<dbReference type="GO" id="GO:0003887">
    <property type="term" value="F:DNA-directed DNA polymerase activity"/>
    <property type="evidence" value="ECO:0007669"/>
    <property type="project" value="UniProtKB-UniRule"/>
</dbReference>
<dbReference type="SMART" id="SM00483">
    <property type="entry name" value="POLXc"/>
    <property type="match status" value="1"/>
</dbReference>
<dbReference type="SUPFAM" id="SSF81301">
    <property type="entry name" value="Nucleotidyltransferase"/>
    <property type="match status" value="1"/>
</dbReference>
<evidence type="ECO:0000256" key="12">
    <source>
        <dbReference type="SAM" id="MobiDB-lite"/>
    </source>
</evidence>
<dbReference type="Pfam" id="PF14791">
    <property type="entry name" value="DNA_pol_B_thumb"/>
    <property type="match status" value="1"/>
</dbReference>
<dbReference type="GO" id="GO:0046872">
    <property type="term" value="F:metal ion binding"/>
    <property type="evidence" value="ECO:0007669"/>
    <property type="project" value="UniProtKB-UniRule"/>
</dbReference>
<dbReference type="GO" id="GO:0006303">
    <property type="term" value="P:double-strand break repair via nonhomologous end joining"/>
    <property type="evidence" value="ECO:0007669"/>
    <property type="project" value="TreeGrafter"/>
</dbReference>
<dbReference type="InterPro" id="IPR028207">
    <property type="entry name" value="DNA_pol_B_palm_palm"/>
</dbReference>
<feature type="compositionally biased region" description="Polar residues" evidence="12">
    <location>
        <begin position="134"/>
        <end position="145"/>
    </location>
</feature>
<keyword evidence="3 11" id="KW-0808">Transferase</keyword>
<sequence>MIAKQPTIDLMPKARIPSPSTSPCPTPQPESQALSGIAIYVIDAKLDPKEIGEMHSLAQRTGAKIARTPRHGSVLITTLTMKRRLERHISWDVANTKPIVSPQWLRACAAQNKLLPFSQFQTIKTAAGDRRVSLTRSAGGATQDSAPAGGSHTDAVDPGNYEHPLSTHRRSPLVCPNQDLCLELATLMKARYLEGESNSELSYSRAIAALKAYPKVIKDAGEVRKLPHIGPKIQKLIEEYLKTGEIAEAQKVAASERFQVLSLLTQVHGVGAAKAREHYVAGHKTLQDLTEFYGAKAEAGTHLGVLAALQLHDELNTTIPREEVEIIAKNVFDELSKMQPGCEFTICGGYRRGKPYSNDIDIMFTHRQTGLERHLCTKLVEHLKGIGMVKHVLNHSTYTSNHEGTHGHQTKSRACMDVLDKALVILKPKDSLHRRVDLIFTQYSVYWTAIVGWTGSKQFERDLRIHAKQQGMKFDSGGITRLRDSKPIVAYSEEEVFSKLGLKFVEPEFRNADV</sequence>
<dbReference type="AlphaFoldDB" id="A0A8H3AU25"/>
<comment type="function">
    <text evidence="11">DNA polymerase that functions in several pathways of DNA repair. Involved in base excision repair (BER) responsible for repair of lesions that give rise to abasic (AP) sites in DNA. Also contributes to DNA double-strand break repair by non-homologous end joining and homologous recombination. Has both template-dependent and template-independent (terminal transferase) DNA polymerase activities. Has also a 5'-deoxyribose-5-phosphate lyase (dRP lyase) activity.</text>
</comment>
<dbReference type="InterPro" id="IPR037160">
    <property type="entry name" value="DNA_Pol_thumb_sf"/>
</dbReference>
<dbReference type="SUPFAM" id="SSF52113">
    <property type="entry name" value="BRCT domain"/>
    <property type="match status" value="1"/>
</dbReference>
<dbReference type="InterPro" id="IPR010996">
    <property type="entry name" value="HHH_MUS81"/>
</dbReference>
<comment type="catalytic activity">
    <reaction evidence="10 11">
        <text>DNA(n) + a 2'-deoxyribonucleoside 5'-triphosphate = DNA(n+1) + diphosphate</text>
        <dbReference type="Rhea" id="RHEA:22508"/>
        <dbReference type="Rhea" id="RHEA-COMP:17339"/>
        <dbReference type="Rhea" id="RHEA-COMP:17340"/>
        <dbReference type="ChEBI" id="CHEBI:33019"/>
        <dbReference type="ChEBI" id="CHEBI:61560"/>
        <dbReference type="ChEBI" id="CHEBI:173112"/>
        <dbReference type="EC" id="2.7.7.7"/>
    </reaction>
</comment>
<dbReference type="InterPro" id="IPR043519">
    <property type="entry name" value="NT_sf"/>
</dbReference>
<comment type="caution">
    <text evidence="14">The sequence shown here is derived from an EMBL/GenBank/DDBJ whole genome shotgun (WGS) entry which is preliminary data.</text>
</comment>
<comment type="subcellular location">
    <subcellularLocation>
        <location evidence="11">Nucleus</location>
    </subcellularLocation>
</comment>
<dbReference type="PROSITE" id="PS50172">
    <property type="entry name" value="BRCT"/>
    <property type="match status" value="1"/>
</dbReference>
<dbReference type="Gene3D" id="3.30.210.10">
    <property type="entry name" value="DNA polymerase, thumb domain"/>
    <property type="match status" value="1"/>
</dbReference>
<proteinExistence type="inferred from homology"/>
<dbReference type="InterPro" id="IPR027421">
    <property type="entry name" value="DNA_pol_lamdba_lyase_dom_sf"/>
</dbReference>
<name>A0A8H3AU25_9AGAM</name>
<dbReference type="Gene3D" id="1.10.150.20">
    <property type="entry name" value="5' to 3' exonuclease, C-terminal subdomain"/>
    <property type="match status" value="1"/>
</dbReference>
<dbReference type="GO" id="GO:0003677">
    <property type="term" value="F:DNA binding"/>
    <property type="evidence" value="ECO:0007669"/>
    <property type="project" value="UniProtKB-UniRule"/>
</dbReference>
<evidence type="ECO:0000259" key="13">
    <source>
        <dbReference type="PROSITE" id="PS50172"/>
    </source>
</evidence>
<evidence type="ECO:0000313" key="15">
    <source>
        <dbReference type="Proteomes" id="UP000663853"/>
    </source>
</evidence>
<keyword evidence="5" id="KW-0235">DNA replication</keyword>
<evidence type="ECO:0000256" key="3">
    <source>
        <dbReference type="ARBA" id="ARBA00022679"/>
    </source>
</evidence>
<dbReference type="CDD" id="cd00141">
    <property type="entry name" value="NT_POLXc"/>
    <property type="match status" value="1"/>
</dbReference>
<dbReference type="Gene3D" id="3.30.460.10">
    <property type="entry name" value="Beta Polymerase, domain 2"/>
    <property type="match status" value="1"/>
</dbReference>
<evidence type="ECO:0000256" key="4">
    <source>
        <dbReference type="ARBA" id="ARBA00022695"/>
    </source>
</evidence>
<keyword evidence="2" id="KW-0237">DNA synthesis</keyword>
<dbReference type="InterPro" id="IPR036420">
    <property type="entry name" value="BRCT_dom_sf"/>
</dbReference>
<evidence type="ECO:0000256" key="7">
    <source>
        <dbReference type="ARBA" id="ARBA00022932"/>
    </source>
</evidence>
<feature type="region of interest" description="Disordered" evidence="12">
    <location>
        <begin position="134"/>
        <end position="169"/>
    </location>
</feature>
<dbReference type="PRINTS" id="PR00870">
    <property type="entry name" value="DNAPOLXBETA"/>
</dbReference>
<feature type="region of interest" description="Disordered" evidence="12">
    <location>
        <begin position="1"/>
        <end position="30"/>
    </location>
</feature>
<evidence type="ECO:0000256" key="1">
    <source>
        <dbReference type="ARBA" id="ARBA00001936"/>
    </source>
</evidence>
<dbReference type="SUPFAM" id="SSF81585">
    <property type="entry name" value="PsbU/PolX domain-like"/>
    <property type="match status" value="1"/>
</dbReference>
<dbReference type="Pfam" id="PF14716">
    <property type="entry name" value="HHH_8"/>
    <property type="match status" value="1"/>
</dbReference>
<comment type="similarity">
    <text evidence="11">Belongs to the DNA polymerase type-X family.</text>
</comment>
<dbReference type="PRINTS" id="PR00869">
    <property type="entry name" value="DNAPOLX"/>
</dbReference>
<dbReference type="Gene3D" id="3.40.50.10190">
    <property type="entry name" value="BRCT domain"/>
    <property type="match status" value="1"/>
</dbReference>
<dbReference type="InterPro" id="IPR001357">
    <property type="entry name" value="BRCT_dom"/>
</dbReference>
<organism evidence="14 15">
    <name type="scientific">Rhizoctonia solani</name>
    <dbReference type="NCBI Taxonomy" id="456999"/>
    <lineage>
        <taxon>Eukaryota</taxon>
        <taxon>Fungi</taxon>
        <taxon>Dikarya</taxon>
        <taxon>Basidiomycota</taxon>
        <taxon>Agaricomycotina</taxon>
        <taxon>Agaricomycetes</taxon>
        <taxon>Cantharellales</taxon>
        <taxon>Ceratobasidiaceae</taxon>
        <taxon>Rhizoctonia</taxon>
    </lineage>
</organism>
<evidence type="ECO:0000256" key="5">
    <source>
        <dbReference type="ARBA" id="ARBA00022705"/>
    </source>
</evidence>
<dbReference type="InterPro" id="IPR022312">
    <property type="entry name" value="DNA_pol_X"/>
</dbReference>
<keyword evidence="4 11" id="KW-0548">Nucleotidyltransferase</keyword>
<gene>
    <name evidence="14" type="ORF">RDB_LOCUS32793</name>
</gene>
<dbReference type="GO" id="GO:0005634">
    <property type="term" value="C:nucleus"/>
    <property type="evidence" value="ECO:0007669"/>
    <property type="project" value="UniProtKB-SubCell"/>
</dbReference>
<evidence type="ECO:0000256" key="11">
    <source>
        <dbReference type="RuleBase" id="RU366014"/>
    </source>
</evidence>
<dbReference type="Pfam" id="PF10391">
    <property type="entry name" value="DNA_pol_lambd_f"/>
    <property type="match status" value="1"/>
</dbReference>
<keyword evidence="9" id="KW-0456">Lyase</keyword>
<dbReference type="Proteomes" id="UP000663853">
    <property type="component" value="Unassembled WGS sequence"/>
</dbReference>